<organism evidence="5 6">
    <name type="scientific">Dendronalium phyllosphericum CENA369</name>
    <dbReference type="NCBI Taxonomy" id="1725256"/>
    <lineage>
        <taxon>Bacteria</taxon>
        <taxon>Bacillati</taxon>
        <taxon>Cyanobacteriota</taxon>
        <taxon>Cyanophyceae</taxon>
        <taxon>Nostocales</taxon>
        <taxon>Nostocaceae</taxon>
        <taxon>Dendronalium</taxon>
        <taxon>Dendronalium phyllosphericum</taxon>
    </lineage>
</organism>
<name>A0A8J7IMB7_9NOST</name>
<dbReference type="Pfam" id="PF13359">
    <property type="entry name" value="DDE_Tnp_4"/>
    <property type="match status" value="1"/>
</dbReference>
<gene>
    <name evidence="5" type="ORF">I8752_28080</name>
</gene>
<dbReference type="AlphaFoldDB" id="A0A8J7IMB7"/>
<proteinExistence type="predicted"/>
<comment type="cofactor">
    <cofactor evidence="1">
        <name>a divalent metal cation</name>
        <dbReference type="ChEBI" id="CHEBI:60240"/>
    </cofactor>
</comment>
<dbReference type="EMBL" id="JAECZA010000239">
    <property type="protein sequence ID" value="MBH8576782.1"/>
    <property type="molecule type" value="Genomic_DNA"/>
</dbReference>
<protein>
    <recommendedName>
        <fullName evidence="4">DDE Tnp4 domain-containing protein</fullName>
    </recommendedName>
</protein>
<evidence type="ECO:0000313" key="6">
    <source>
        <dbReference type="Proteomes" id="UP000662314"/>
    </source>
</evidence>
<evidence type="ECO:0000256" key="2">
    <source>
        <dbReference type="ARBA" id="ARBA00022723"/>
    </source>
</evidence>
<feature type="domain" description="DDE Tnp4" evidence="4">
    <location>
        <begin position="1"/>
        <end position="82"/>
    </location>
</feature>
<sequence length="93" mass="10953">MGDKGYQGIQKLHSNSQIPQKKPRGGKLTCEDKKSNQELAKIRVLGEHVNRKLKVFKILSFTYRNRRKRFSLRFNLIAALYNYELRLPQTEFA</sequence>
<evidence type="ECO:0000256" key="1">
    <source>
        <dbReference type="ARBA" id="ARBA00001968"/>
    </source>
</evidence>
<dbReference type="Proteomes" id="UP000662314">
    <property type="component" value="Unassembled WGS sequence"/>
</dbReference>
<evidence type="ECO:0000259" key="4">
    <source>
        <dbReference type="Pfam" id="PF13359"/>
    </source>
</evidence>
<keyword evidence="2" id="KW-0479">Metal-binding</keyword>
<comment type="caution">
    <text evidence="5">The sequence shown here is derived from an EMBL/GenBank/DDBJ whole genome shotgun (WGS) entry which is preliminary data.</text>
</comment>
<accession>A0A8J7IMB7</accession>
<feature type="region of interest" description="Disordered" evidence="3">
    <location>
        <begin position="1"/>
        <end position="30"/>
    </location>
</feature>
<dbReference type="InterPro" id="IPR027806">
    <property type="entry name" value="HARBI1_dom"/>
</dbReference>
<keyword evidence="6" id="KW-1185">Reference proteome</keyword>
<evidence type="ECO:0000313" key="5">
    <source>
        <dbReference type="EMBL" id="MBH8576782.1"/>
    </source>
</evidence>
<evidence type="ECO:0000256" key="3">
    <source>
        <dbReference type="SAM" id="MobiDB-lite"/>
    </source>
</evidence>
<reference evidence="5 6" key="1">
    <citation type="journal article" date="2021" name="Int. J. Syst. Evol. Microbiol.">
        <title>Amazonocrinis nigriterrae gen. nov., sp. nov., Atlanticothrix silvestris gen. nov., sp. nov. and Dendronalium phyllosphericum gen. nov., sp. nov., nostocacean cyanobacteria from Brazilian environments.</title>
        <authorList>
            <person name="Alvarenga D.O."/>
            <person name="Andreote A.P.D."/>
            <person name="Branco L.H.Z."/>
            <person name="Delbaje E."/>
            <person name="Cruz R.B."/>
            <person name="Varani A.M."/>
            <person name="Fiore M.F."/>
        </authorList>
    </citation>
    <scope>NUCLEOTIDE SEQUENCE [LARGE SCALE GENOMIC DNA]</scope>
    <source>
        <strain evidence="5 6">CENA369</strain>
    </source>
</reference>
<dbReference type="GO" id="GO:0046872">
    <property type="term" value="F:metal ion binding"/>
    <property type="evidence" value="ECO:0007669"/>
    <property type="project" value="UniProtKB-KW"/>
</dbReference>